<evidence type="ECO:0000313" key="2">
    <source>
        <dbReference type="Proteomes" id="UP000532746"/>
    </source>
</evidence>
<accession>A0A7W9WA32</accession>
<proteinExistence type="predicted"/>
<organism evidence="1 2">
    <name type="scientific">Hymenobacter luteus</name>
    <dbReference type="NCBI Taxonomy" id="1411122"/>
    <lineage>
        <taxon>Bacteria</taxon>
        <taxon>Pseudomonadati</taxon>
        <taxon>Bacteroidota</taxon>
        <taxon>Cytophagia</taxon>
        <taxon>Cytophagales</taxon>
        <taxon>Hymenobacteraceae</taxon>
        <taxon>Hymenobacter</taxon>
    </lineage>
</organism>
<dbReference type="RefSeq" id="WP_215906251.1">
    <property type="nucleotide sequence ID" value="NZ_JACHGG010000001.1"/>
</dbReference>
<dbReference type="EMBL" id="JACHGG010000001">
    <property type="protein sequence ID" value="MBB6057488.1"/>
    <property type="molecule type" value="Genomic_DNA"/>
</dbReference>
<comment type="caution">
    <text evidence="1">The sequence shown here is derived from an EMBL/GenBank/DDBJ whole genome shotgun (WGS) entry which is preliminary data.</text>
</comment>
<dbReference type="AlphaFoldDB" id="A0A7W9WA32"/>
<protein>
    <recommendedName>
        <fullName evidence="3">T9SS type A sorting domain-containing protein</fullName>
    </recommendedName>
</protein>
<evidence type="ECO:0000313" key="1">
    <source>
        <dbReference type="EMBL" id="MBB6057488.1"/>
    </source>
</evidence>
<sequence length="418" mass="45709">MLHCLPNLEAGCADALQNEVTVRIPRQRFELISAQCGALTVRKNFYTALITLPPNRWTLLVDNVNRRGGIVNISNSVATTGTIATTLDNSTGLVNNSAEFISTEIPSLNGNQYHRLTARAIDVDGDSVAYEFVTPQQGLSARSCPRPADGFFQPPHFRLDAVTGVLETVPFTLVQGHYVTTIQANEFRRLNGGWTKIGSVQHDFMYLVRSVSTANSNPRFSALQRGNATLDFARPIPVNPGQTVELTLTATDPDAGQQLTFSSLTPMLYSALYPSASFPTIQKLSATQARLTWQIPASLPVGRYQFGLAVTDDFCQQYGQEIRPITFVVTNQVIAGTKRAADRAMEAYPTPFHEQVRFQLSQPGSRSLTVVDGLGRAVAQLTSRPDGSVLWQPGPALTPGLYLARTADGQEQVRLLRE</sequence>
<gene>
    <name evidence="1" type="ORF">HNQ93_000318</name>
</gene>
<evidence type="ECO:0008006" key="3">
    <source>
        <dbReference type="Google" id="ProtNLM"/>
    </source>
</evidence>
<keyword evidence="2" id="KW-1185">Reference proteome</keyword>
<name>A0A7W9WA32_9BACT</name>
<dbReference type="Proteomes" id="UP000532746">
    <property type="component" value="Unassembled WGS sequence"/>
</dbReference>
<reference evidence="1 2" key="1">
    <citation type="submission" date="2020-08" db="EMBL/GenBank/DDBJ databases">
        <title>Genomic Encyclopedia of Type Strains, Phase IV (KMG-IV): sequencing the most valuable type-strain genomes for metagenomic binning, comparative biology and taxonomic classification.</title>
        <authorList>
            <person name="Goeker M."/>
        </authorList>
    </citation>
    <scope>NUCLEOTIDE SEQUENCE [LARGE SCALE GENOMIC DNA]</scope>
    <source>
        <strain evidence="1 2">DSM 26718</strain>
    </source>
</reference>